<name>D9PG89_9ZZZZ</name>
<dbReference type="EMBL" id="ADZX01000204">
    <property type="protein sequence ID" value="EFK97427.1"/>
    <property type="molecule type" value="Genomic_DNA"/>
</dbReference>
<feature type="transmembrane region" description="Helical" evidence="1">
    <location>
        <begin position="7"/>
        <end position="24"/>
    </location>
</feature>
<reference evidence="2" key="1">
    <citation type="submission" date="2010-07" db="EMBL/GenBank/DDBJ databases">
        <authorList>
            <consortium name="CONSOLIDER consortium CSD2007-00005"/>
            <person name="Guazzaroni M.-E."/>
            <person name="Richter M."/>
            <person name="Garcia-Salamanca A."/>
            <person name="Yarza P."/>
            <person name="Ferrer M."/>
        </authorList>
    </citation>
    <scope>NUCLEOTIDE SEQUENCE</scope>
</reference>
<dbReference type="AlphaFoldDB" id="D9PG89"/>
<keyword evidence="1" id="KW-0472">Membrane</keyword>
<feature type="transmembrane region" description="Helical" evidence="1">
    <location>
        <begin position="30"/>
        <end position="53"/>
    </location>
</feature>
<organism evidence="2">
    <name type="scientific">sediment metagenome</name>
    <dbReference type="NCBI Taxonomy" id="749907"/>
    <lineage>
        <taxon>unclassified sequences</taxon>
        <taxon>metagenomes</taxon>
        <taxon>ecological metagenomes</taxon>
    </lineage>
</organism>
<evidence type="ECO:0000313" key="2">
    <source>
        <dbReference type="EMBL" id="EFK97427.1"/>
    </source>
</evidence>
<feature type="transmembrane region" description="Helical" evidence="1">
    <location>
        <begin position="65"/>
        <end position="84"/>
    </location>
</feature>
<sequence length="127" mass="14738">YIKMNNLWAVMIFQGITIIIWAYLQYDFHFSLIAMFFVGLFTTSIWSFTYYMLQQNTDEEFLGRVISYNDMVFMFVSVGMTYAIGKMANAGVALNYISMIIGAIFFLVAFYAFILRGKIIIDVKKSN</sequence>
<keyword evidence="1" id="KW-0812">Transmembrane</keyword>
<reference evidence="2" key="2">
    <citation type="journal article" date="2011" name="Microb. Ecol.">
        <title>Taxonomic and Functional Metagenomic Profiling of the Microbial Community in the Anoxic Sediment of a Sub-saline Shallow Lake (Laguna de Carrizo, Central Spain).</title>
        <authorList>
            <person name="Ferrer M."/>
            <person name="Guazzaroni M.E."/>
            <person name="Richter M."/>
            <person name="Garcia-Salamanca A."/>
            <person name="Yarza P."/>
            <person name="Suarez-Suarez A."/>
            <person name="Solano J."/>
            <person name="Alcaide M."/>
            <person name="van Dillewijn P."/>
            <person name="Molina-Henares M.A."/>
            <person name="Lopez-Cortes N."/>
            <person name="Al-Ramahi Y."/>
            <person name="Guerrero C."/>
            <person name="Acosta A."/>
            <person name="de Eugenio L.I."/>
            <person name="Martinez V."/>
            <person name="Marques S."/>
            <person name="Rojo F."/>
            <person name="Santero E."/>
            <person name="Genilloud O."/>
            <person name="Perez-Perez J."/>
            <person name="Rossello-Mora R."/>
            <person name="Ramos J.L."/>
        </authorList>
    </citation>
    <scope>NUCLEOTIDE SEQUENCE</scope>
</reference>
<proteinExistence type="predicted"/>
<evidence type="ECO:0000256" key="1">
    <source>
        <dbReference type="SAM" id="Phobius"/>
    </source>
</evidence>
<gene>
    <name evidence="2" type="ORF">LDC_0536</name>
</gene>
<dbReference type="SUPFAM" id="SSF103473">
    <property type="entry name" value="MFS general substrate transporter"/>
    <property type="match status" value="1"/>
</dbReference>
<feature type="non-terminal residue" evidence="2">
    <location>
        <position position="1"/>
    </location>
</feature>
<feature type="transmembrane region" description="Helical" evidence="1">
    <location>
        <begin position="96"/>
        <end position="115"/>
    </location>
</feature>
<protein>
    <submittedName>
        <fullName evidence="2">Integral membrane protein</fullName>
    </submittedName>
</protein>
<accession>D9PG89</accession>
<comment type="caution">
    <text evidence="2">The sequence shown here is derived from an EMBL/GenBank/DDBJ whole genome shotgun (WGS) entry which is preliminary data.</text>
</comment>
<keyword evidence="1" id="KW-1133">Transmembrane helix</keyword>
<dbReference type="InterPro" id="IPR036259">
    <property type="entry name" value="MFS_trans_sf"/>
</dbReference>